<dbReference type="OrthoDB" id="264333at2"/>
<dbReference type="GO" id="GO:0032259">
    <property type="term" value="P:methylation"/>
    <property type="evidence" value="ECO:0007669"/>
    <property type="project" value="UniProtKB-KW"/>
</dbReference>
<accession>A0A1G9J7V1</accession>
<sequence length="223" mass="25355">MDWVSGDREIISVSTAGRDWKIERTADLESLWNSIGEDDFGDDERLPYWAELWPASVLLGEWLYRNRSLIKGKKCLDLGCGLGLTAIIGASLGAEVVAFDYEYPPLIFAKDNAVLNGTTQPLWLQMDWREMALAENSFDYIWGGDILYEKRFFEPLEKLFRQVLKPEGTIWMAEPVRDVSTPVWERLESLGWKTSLPLTEKAACCNAEMTVNIREVVPGISNI</sequence>
<reference evidence="2" key="1">
    <citation type="submission" date="2016-10" db="EMBL/GenBank/DDBJ databases">
        <authorList>
            <person name="Varghese N."/>
            <person name="Submissions S."/>
        </authorList>
    </citation>
    <scope>NUCLEOTIDE SEQUENCE [LARGE SCALE GENOMIC DNA]</scope>
    <source>
        <strain evidence="2">DSM 16995</strain>
    </source>
</reference>
<protein>
    <submittedName>
        <fullName evidence="1">Lysine methyltransferase</fullName>
    </submittedName>
</protein>
<dbReference type="EMBL" id="FNGA01000004">
    <property type="protein sequence ID" value="SDL33431.1"/>
    <property type="molecule type" value="Genomic_DNA"/>
</dbReference>
<keyword evidence="2" id="KW-1185">Reference proteome</keyword>
<dbReference type="InterPro" id="IPR019410">
    <property type="entry name" value="Methyltransf_16"/>
</dbReference>
<dbReference type="Proteomes" id="UP000199053">
    <property type="component" value="Unassembled WGS sequence"/>
</dbReference>
<evidence type="ECO:0000313" key="1">
    <source>
        <dbReference type="EMBL" id="SDL33431.1"/>
    </source>
</evidence>
<dbReference type="SUPFAM" id="SSF53335">
    <property type="entry name" value="S-adenosyl-L-methionine-dependent methyltransferases"/>
    <property type="match status" value="1"/>
</dbReference>
<gene>
    <name evidence="1" type="ORF">SAMN05660337_2681</name>
</gene>
<dbReference type="RefSeq" id="WP_092161930.1">
    <property type="nucleotide sequence ID" value="NZ_FNGA01000004.1"/>
</dbReference>
<proteinExistence type="predicted"/>
<keyword evidence="1" id="KW-0489">Methyltransferase</keyword>
<dbReference type="Pfam" id="PF10294">
    <property type="entry name" value="Methyltransf_16"/>
    <property type="match status" value="1"/>
</dbReference>
<dbReference type="GO" id="GO:0008168">
    <property type="term" value="F:methyltransferase activity"/>
    <property type="evidence" value="ECO:0007669"/>
    <property type="project" value="UniProtKB-KW"/>
</dbReference>
<organism evidence="1 2">
    <name type="scientific">Maridesulfovibrio ferrireducens</name>
    <dbReference type="NCBI Taxonomy" id="246191"/>
    <lineage>
        <taxon>Bacteria</taxon>
        <taxon>Pseudomonadati</taxon>
        <taxon>Thermodesulfobacteriota</taxon>
        <taxon>Desulfovibrionia</taxon>
        <taxon>Desulfovibrionales</taxon>
        <taxon>Desulfovibrionaceae</taxon>
        <taxon>Maridesulfovibrio</taxon>
    </lineage>
</organism>
<name>A0A1G9J7V1_9BACT</name>
<dbReference type="InterPro" id="IPR029063">
    <property type="entry name" value="SAM-dependent_MTases_sf"/>
</dbReference>
<dbReference type="CDD" id="cd02440">
    <property type="entry name" value="AdoMet_MTases"/>
    <property type="match status" value="1"/>
</dbReference>
<evidence type="ECO:0000313" key="2">
    <source>
        <dbReference type="Proteomes" id="UP000199053"/>
    </source>
</evidence>
<dbReference type="STRING" id="246191.SAMN05660337_2681"/>
<dbReference type="Gene3D" id="3.40.50.150">
    <property type="entry name" value="Vaccinia Virus protein VP39"/>
    <property type="match status" value="1"/>
</dbReference>
<dbReference type="AlphaFoldDB" id="A0A1G9J7V1"/>
<dbReference type="PANTHER" id="PTHR14614">
    <property type="entry name" value="HEPATOCELLULAR CARCINOMA-ASSOCIATED ANTIGEN"/>
    <property type="match status" value="1"/>
</dbReference>
<keyword evidence="1" id="KW-0808">Transferase</keyword>